<feature type="region of interest" description="Disordered" evidence="1">
    <location>
        <begin position="407"/>
        <end position="443"/>
    </location>
</feature>
<reference evidence="4" key="1">
    <citation type="journal article" date="2016" name="Genome Announc.">
        <title>Draft genome sequences of fungus Aspergillus calidoustus.</title>
        <authorList>
            <person name="Horn F."/>
            <person name="Linde J."/>
            <person name="Mattern D.J."/>
            <person name="Walther G."/>
            <person name="Guthke R."/>
            <person name="Scherlach K."/>
            <person name="Martin K."/>
            <person name="Brakhage A.A."/>
            <person name="Petzke L."/>
            <person name="Valiante V."/>
        </authorList>
    </citation>
    <scope>NUCLEOTIDE SEQUENCE [LARGE SCALE GENOMIC DNA]</scope>
    <source>
        <strain evidence="4">SF006504</strain>
    </source>
</reference>
<proteinExistence type="predicted"/>
<feature type="compositionally biased region" description="Polar residues" evidence="1">
    <location>
        <begin position="88"/>
        <end position="106"/>
    </location>
</feature>
<evidence type="ECO:0000313" key="3">
    <source>
        <dbReference type="EMBL" id="CEL06464.1"/>
    </source>
</evidence>
<feature type="chain" id="PRO_5006857519" evidence="2">
    <location>
        <begin position="24"/>
        <end position="509"/>
    </location>
</feature>
<evidence type="ECO:0000256" key="2">
    <source>
        <dbReference type="SAM" id="SignalP"/>
    </source>
</evidence>
<name>A0A0U5G428_ASPCI</name>
<dbReference type="AlphaFoldDB" id="A0A0U5G428"/>
<feature type="region of interest" description="Disordered" evidence="1">
    <location>
        <begin position="78"/>
        <end position="282"/>
    </location>
</feature>
<feature type="compositionally biased region" description="Low complexity" evidence="1">
    <location>
        <begin position="107"/>
        <end position="127"/>
    </location>
</feature>
<feature type="signal peptide" evidence="2">
    <location>
        <begin position="1"/>
        <end position="23"/>
    </location>
</feature>
<sequence length="509" mass="52155">MRLSRLGFFWSSYLSLYIQYTTATVITANSTLSDGTSSPVQLPGLQPSPSPHTSPGPSIARPLINTTESVLTSLTLTRSLPTPGVHPTSPSTNVNGVTTPILGTSPDSSTVLVSISTSIPSPIDESPLPNTSSTIDDSPATTTSAADGTTPNTSTTSTWSTASTISATPTTPTTSSTSRTSSSLVLLGTTATTTPGGSQIFPTGSPSPTSSPATSSTTINGVLPGDDQSSHTTAEPSTDHGPRPLPTSSSPGATTTDTEDDLSPLQTSNGPSTTPETTEGLSPLQTSIYPLTAPEITASLSSISSEFVDIVPIIRAWETDPTPPLQTDAIRRIKGIKDDIRDFALDIGGDISSAGCRSRKRGLFDNMFDITSSGIDAVFNRLHCITDNMDRLTGEIGLGNTKGVKGIVSNLVSPNNDPPDDNNPTSTSTSTSSTTSTSTDVSSSLSSLENSSALWSSSSSSVSSSSSPSSSCTVHQVTIHCEPTTVTSGDSTVTTTTCSPSTTITTTGC</sequence>
<accession>A0A0U5G428</accession>
<organism evidence="3 4">
    <name type="scientific">Aspergillus calidoustus</name>
    <dbReference type="NCBI Taxonomy" id="454130"/>
    <lineage>
        <taxon>Eukaryota</taxon>
        <taxon>Fungi</taxon>
        <taxon>Dikarya</taxon>
        <taxon>Ascomycota</taxon>
        <taxon>Pezizomycotina</taxon>
        <taxon>Eurotiomycetes</taxon>
        <taxon>Eurotiomycetidae</taxon>
        <taxon>Eurotiales</taxon>
        <taxon>Aspergillaceae</taxon>
        <taxon>Aspergillus</taxon>
        <taxon>Aspergillus subgen. Nidulantes</taxon>
    </lineage>
</organism>
<protein>
    <submittedName>
        <fullName evidence="3">Uncharacterized protein</fullName>
    </submittedName>
</protein>
<feature type="compositionally biased region" description="Polar residues" evidence="1">
    <location>
        <begin position="264"/>
        <end position="282"/>
    </location>
</feature>
<feature type="compositionally biased region" description="Polar residues" evidence="1">
    <location>
        <begin position="246"/>
        <end position="256"/>
    </location>
</feature>
<evidence type="ECO:0000256" key="1">
    <source>
        <dbReference type="SAM" id="MobiDB-lite"/>
    </source>
</evidence>
<feature type="compositionally biased region" description="Polar residues" evidence="1">
    <location>
        <begin position="128"/>
        <end position="147"/>
    </location>
</feature>
<dbReference type="EMBL" id="CDMC01000008">
    <property type="protein sequence ID" value="CEL06464.1"/>
    <property type="molecule type" value="Genomic_DNA"/>
</dbReference>
<keyword evidence="4" id="KW-1185">Reference proteome</keyword>
<dbReference type="STRING" id="454130.A0A0U5G428"/>
<feature type="compositionally biased region" description="Low complexity" evidence="1">
    <location>
        <begin position="422"/>
        <end position="443"/>
    </location>
</feature>
<evidence type="ECO:0000313" key="4">
    <source>
        <dbReference type="Proteomes" id="UP000054771"/>
    </source>
</evidence>
<gene>
    <name evidence="3" type="ORF">ASPCAL09641</name>
</gene>
<keyword evidence="2" id="KW-0732">Signal</keyword>
<feature type="region of interest" description="Disordered" evidence="1">
    <location>
        <begin position="32"/>
        <end position="61"/>
    </location>
</feature>
<dbReference type="Proteomes" id="UP000054771">
    <property type="component" value="Unassembled WGS sequence"/>
</dbReference>
<feature type="compositionally biased region" description="Low complexity" evidence="1">
    <location>
        <begin position="148"/>
        <end position="218"/>
    </location>
</feature>